<dbReference type="GO" id="GO:0005829">
    <property type="term" value="C:cytosol"/>
    <property type="evidence" value="ECO:0007669"/>
    <property type="project" value="TreeGrafter"/>
</dbReference>
<dbReference type="Pfam" id="PF00925">
    <property type="entry name" value="GTP_cyclohydro2"/>
    <property type="match status" value="1"/>
</dbReference>
<evidence type="ECO:0000259" key="10">
    <source>
        <dbReference type="Pfam" id="PF01872"/>
    </source>
</evidence>
<evidence type="ECO:0000256" key="6">
    <source>
        <dbReference type="ARBA" id="ARBA00023134"/>
    </source>
</evidence>
<accession>A0A0G4EHW6</accession>
<proteinExistence type="predicted"/>
<dbReference type="Gene3D" id="3.40.50.10990">
    <property type="entry name" value="GTP cyclohydrolase II"/>
    <property type="match status" value="1"/>
</dbReference>
<protein>
    <recommendedName>
        <fullName evidence="2">GTP cyclohydrolase II</fullName>
        <ecNumber evidence="2">3.5.4.25</ecNumber>
    </recommendedName>
</protein>
<dbReference type="Proteomes" id="UP000041254">
    <property type="component" value="Unassembled WGS sequence"/>
</dbReference>
<evidence type="ECO:0000256" key="2">
    <source>
        <dbReference type="ARBA" id="ARBA00012762"/>
    </source>
</evidence>
<dbReference type="InterPro" id="IPR024072">
    <property type="entry name" value="DHFR-like_dom_sf"/>
</dbReference>
<dbReference type="GO" id="GO:0009231">
    <property type="term" value="P:riboflavin biosynthetic process"/>
    <property type="evidence" value="ECO:0007669"/>
    <property type="project" value="UniProtKB-KW"/>
</dbReference>
<dbReference type="GO" id="GO:0005525">
    <property type="term" value="F:GTP binding"/>
    <property type="evidence" value="ECO:0007669"/>
    <property type="project" value="UniProtKB-KW"/>
</dbReference>
<dbReference type="InterPro" id="IPR032677">
    <property type="entry name" value="GTP_cyclohydro_II"/>
</dbReference>
<name>A0A0G4EHW6_VITBC</name>
<dbReference type="OMA" id="GPEGGIC"/>
<evidence type="ECO:0000313" key="11">
    <source>
        <dbReference type="EMBL" id="CEL95810.1"/>
    </source>
</evidence>
<evidence type="ECO:0000256" key="7">
    <source>
        <dbReference type="ARBA" id="ARBA00049295"/>
    </source>
</evidence>
<keyword evidence="3" id="KW-0686">Riboflavin biosynthesis</keyword>
<comment type="catalytic activity">
    <reaction evidence="7">
        <text>GTP + 4 H2O = 2,5-diamino-6-hydroxy-4-(5-phosphoribosylamino)-pyrimidine + formate + 2 phosphate + 3 H(+)</text>
        <dbReference type="Rhea" id="RHEA:23704"/>
        <dbReference type="ChEBI" id="CHEBI:15377"/>
        <dbReference type="ChEBI" id="CHEBI:15378"/>
        <dbReference type="ChEBI" id="CHEBI:15740"/>
        <dbReference type="ChEBI" id="CHEBI:37565"/>
        <dbReference type="ChEBI" id="CHEBI:43474"/>
        <dbReference type="ChEBI" id="CHEBI:58614"/>
        <dbReference type="EC" id="3.5.4.25"/>
    </reaction>
</comment>
<dbReference type="EC" id="3.5.4.25" evidence="2"/>
<dbReference type="OrthoDB" id="60371at2759"/>
<keyword evidence="6" id="KW-0342">GTP-binding</keyword>
<keyword evidence="12" id="KW-1185">Reference proteome</keyword>
<dbReference type="PANTHER" id="PTHR21327">
    <property type="entry name" value="GTP CYCLOHYDROLASE II-RELATED"/>
    <property type="match status" value="1"/>
</dbReference>
<feature type="domain" description="GTP cyclohydrolase II" evidence="9">
    <location>
        <begin position="123"/>
        <end position="307"/>
    </location>
</feature>
<keyword evidence="4" id="KW-0547">Nucleotide-binding</keyword>
<dbReference type="Gene3D" id="3.40.430.10">
    <property type="entry name" value="Dihydrofolate Reductase, subunit A"/>
    <property type="match status" value="1"/>
</dbReference>
<dbReference type="PANTHER" id="PTHR21327:SF47">
    <property type="entry name" value="GTP CYCLOHYDROLASE II DOMAIN-CONTAINING PROTEIN"/>
    <property type="match status" value="1"/>
</dbReference>
<dbReference type="STRING" id="1169540.A0A0G4EHW6"/>
<evidence type="ECO:0000256" key="5">
    <source>
        <dbReference type="ARBA" id="ARBA00022801"/>
    </source>
</evidence>
<evidence type="ECO:0000259" key="9">
    <source>
        <dbReference type="Pfam" id="PF00925"/>
    </source>
</evidence>
<dbReference type="EMBL" id="CDMY01000239">
    <property type="protein sequence ID" value="CEL95810.1"/>
    <property type="molecule type" value="Genomic_DNA"/>
</dbReference>
<gene>
    <name evidence="11" type="ORF">Vbra_3815</name>
</gene>
<evidence type="ECO:0000256" key="4">
    <source>
        <dbReference type="ARBA" id="ARBA00022741"/>
    </source>
</evidence>
<dbReference type="AlphaFoldDB" id="A0A0G4EHW6"/>
<dbReference type="InterPro" id="IPR002734">
    <property type="entry name" value="RibDG_C"/>
</dbReference>
<dbReference type="SUPFAM" id="SSF142695">
    <property type="entry name" value="RibA-like"/>
    <property type="match status" value="1"/>
</dbReference>
<dbReference type="NCBIfam" id="NF001591">
    <property type="entry name" value="PRK00393.1"/>
    <property type="match status" value="1"/>
</dbReference>
<dbReference type="InterPro" id="IPR000926">
    <property type="entry name" value="RibA"/>
</dbReference>
<reference evidence="11 12" key="1">
    <citation type="submission" date="2014-11" db="EMBL/GenBank/DDBJ databases">
        <authorList>
            <person name="Zhu J."/>
            <person name="Qi W."/>
            <person name="Song R."/>
        </authorList>
    </citation>
    <scope>NUCLEOTIDE SEQUENCE [LARGE SCALE GENOMIC DNA]</scope>
</reference>
<dbReference type="GO" id="GO:0003935">
    <property type="term" value="F:GTP cyclohydrolase II activity"/>
    <property type="evidence" value="ECO:0007669"/>
    <property type="project" value="UniProtKB-EC"/>
</dbReference>
<comment type="pathway">
    <text evidence="1">Cofactor biosynthesis; riboflavin biosynthesis.</text>
</comment>
<evidence type="ECO:0000313" key="12">
    <source>
        <dbReference type="Proteomes" id="UP000041254"/>
    </source>
</evidence>
<dbReference type="InParanoid" id="A0A0G4EHW6"/>
<dbReference type="SUPFAM" id="SSF53597">
    <property type="entry name" value="Dihydrofolate reductase-like"/>
    <property type="match status" value="1"/>
</dbReference>
<dbReference type="VEuPathDB" id="CryptoDB:Vbra_3815"/>
<feature type="domain" description="Bacterial bifunctional deaminase-reductase C-terminal" evidence="10">
    <location>
        <begin position="431"/>
        <end position="635"/>
    </location>
</feature>
<dbReference type="Pfam" id="PF01872">
    <property type="entry name" value="RibD_C"/>
    <property type="match status" value="1"/>
</dbReference>
<keyword evidence="5" id="KW-0378">Hydrolase</keyword>
<feature type="region of interest" description="Disordered" evidence="8">
    <location>
        <begin position="332"/>
        <end position="384"/>
    </location>
</feature>
<feature type="compositionally biased region" description="Basic residues" evidence="8">
    <location>
        <begin position="332"/>
        <end position="342"/>
    </location>
</feature>
<evidence type="ECO:0000256" key="3">
    <source>
        <dbReference type="ARBA" id="ARBA00022619"/>
    </source>
</evidence>
<evidence type="ECO:0000256" key="1">
    <source>
        <dbReference type="ARBA" id="ARBA00005104"/>
    </source>
</evidence>
<organism evidence="11 12">
    <name type="scientific">Vitrella brassicaformis (strain CCMP3155)</name>
    <dbReference type="NCBI Taxonomy" id="1169540"/>
    <lineage>
        <taxon>Eukaryota</taxon>
        <taxon>Sar</taxon>
        <taxon>Alveolata</taxon>
        <taxon>Colpodellida</taxon>
        <taxon>Vitrellaceae</taxon>
        <taxon>Vitrella</taxon>
    </lineage>
</organism>
<evidence type="ECO:0000256" key="8">
    <source>
        <dbReference type="SAM" id="MobiDB-lite"/>
    </source>
</evidence>
<dbReference type="GO" id="GO:0008703">
    <property type="term" value="F:5-amino-6-(5-phosphoribosylamino)uracil reductase activity"/>
    <property type="evidence" value="ECO:0007669"/>
    <property type="project" value="InterPro"/>
</dbReference>
<dbReference type="InterPro" id="IPR036144">
    <property type="entry name" value="RibA-like_sf"/>
</dbReference>
<dbReference type="CDD" id="cd00641">
    <property type="entry name" value="GTP_cyclohydro2"/>
    <property type="match status" value="1"/>
</dbReference>
<dbReference type="GO" id="GO:0008686">
    <property type="term" value="F:3,4-dihydroxy-2-butanone-4-phosphate synthase activity"/>
    <property type="evidence" value="ECO:0007669"/>
    <property type="project" value="TreeGrafter"/>
</dbReference>
<sequence length="682" mass="73701">MFRSKRGFVAAGQVYATRSTCTHTVVSIAADSAAAATRVEVYELEEEHAANSHQPVRLVGDSGTAPDSLGVRSRSGSVVFGQSSSAVPGSYRVSPSHHGLEWSTKWRALASSADEAKVTFIGSTNLPTEHGDMLLRAYEYEMSCVDADSGRTDVRMTKEAIAIVVGVDVDGLKETGEQLHEVPLRVHDECWTSEVLGSLKCDCRAQLHRSLQYFKEGIGQGVVIYLQQEGRGIGLARKIAAYGLQEQGFDTVDANLHLGLPAEARRYECVAPILRDLQVQSVRLVTNNPYKIQKIRETGVDVRGRVPIVIPPNAVNKGYLDTKMRRMGHLLPNHHHHHHHDHHTHDGTCSHHEHHTHQQSSDSAAAPAAAVRPSHPRLVRRFNGRERRQLKDAFRMLQQLTTRQREVLRAAADQPRDGQTAAAVKLPFCLLTYAQSVCGSIGVWGAGGVAMPLGLSGPLAHQMTHSLRGIHDAILVGVGTVLSDDPRLTTRLAVTSPFHWWCRHLTGSDEPSHPRPVIVDSSLRLADATQSTALLHEKPSGQPPIILTTKAGLGFEGGASDDKMRRRQALEAAGSEVVVCASDEGGRVDLADGLRQLGRAGITSVMVEGGGSIISSMVAASLAHHCIVTVSPQIVINGVRLRAPLSSMGGGHGSETGASHMLQRSHIFRLGNDTIFSGRLNA</sequence>